<dbReference type="InterPro" id="IPR053163">
    <property type="entry name" value="HTH-type_regulator_Rgg"/>
</dbReference>
<dbReference type="Proteomes" id="UP000664360">
    <property type="component" value="Chromosome"/>
</dbReference>
<evidence type="ECO:0000259" key="1">
    <source>
        <dbReference type="PROSITE" id="PS50943"/>
    </source>
</evidence>
<dbReference type="PROSITE" id="PS50943">
    <property type="entry name" value="HTH_CROC1"/>
    <property type="match status" value="1"/>
</dbReference>
<dbReference type="SMART" id="SM00530">
    <property type="entry name" value="HTH_XRE"/>
    <property type="match status" value="1"/>
</dbReference>
<sequence length="308" mass="36694">MRQTSNNYAHVGEILNTIRKKKKISTKTIFAAGITRPTYYRFVRGEGEINLINFLKLLHILGIELSELEAVIPILMPETRLLENELTDAISAMDATALKKIKKKALIRFKETNELKYRYIFLRAEIMYNKWTDNSQQLLLVIRQIKDYLDSIDLWTNGELLLFSSITETLSYEEYEYFFKQFLLRRKNHEEQLDPIVLDLLYIGYYDTALNSKNKLNVDRATRFVLKRKPNRHNYRFRIWRLFVHAARISLTKDYDLGLKKFEQLQKIIVYIFKEDFTGEFELNALQEMWKKVQIIVHQENLSETVTT</sequence>
<dbReference type="InterPro" id="IPR010982">
    <property type="entry name" value="Lambda_DNA-bd_dom_sf"/>
</dbReference>
<feature type="domain" description="HTH cro/C1-type" evidence="1">
    <location>
        <begin position="31"/>
        <end position="68"/>
    </location>
</feature>
<dbReference type="Gene3D" id="1.10.260.40">
    <property type="entry name" value="lambda repressor-like DNA-binding domains"/>
    <property type="match status" value="1"/>
</dbReference>
<dbReference type="Pfam" id="PF01381">
    <property type="entry name" value="HTH_3"/>
    <property type="match status" value="1"/>
</dbReference>
<protein>
    <recommendedName>
        <fullName evidence="1">HTH cro/C1-type domain-containing protein</fullName>
    </recommendedName>
</protein>
<evidence type="ECO:0000313" key="3">
    <source>
        <dbReference type="Proteomes" id="UP000664360"/>
    </source>
</evidence>
<evidence type="ECO:0000313" key="2">
    <source>
        <dbReference type="EMBL" id="WYJ79977.1"/>
    </source>
</evidence>
<dbReference type="InterPro" id="IPR001387">
    <property type="entry name" value="Cro/C1-type_HTH"/>
</dbReference>
<dbReference type="EMBL" id="CP147250">
    <property type="protein sequence ID" value="WYJ79977.1"/>
    <property type="molecule type" value="Genomic_DNA"/>
</dbReference>
<keyword evidence="3" id="KW-1185">Reference proteome</keyword>
<proteinExistence type="predicted"/>
<dbReference type="SUPFAM" id="SSF47413">
    <property type="entry name" value="lambda repressor-like DNA-binding domains"/>
    <property type="match status" value="1"/>
</dbReference>
<dbReference type="RefSeq" id="WP_206855554.1">
    <property type="nucleotide sequence ID" value="NZ_CP147250.1"/>
</dbReference>
<reference evidence="2 3" key="1">
    <citation type="submission" date="2024-03" db="EMBL/GenBank/DDBJ databases">
        <title>The Genome Sequence of Enterococcus sp. DIV1094.</title>
        <authorList>
            <consortium name="The Broad Institute Genomics Platform"/>
            <consortium name="The Broad Institute Microbial Omics Core"/>
            <consortium name="The Broad Institute Genomic Center for Infectious Diseases"/>
            <person name="Earl A."/>
            <person name="Manson A."/>
            <person name="Gilmore M."/>
            <person name="Schwartman J."/>
            <person name="Shea T."/>
            <person name="Abouelleil A."/>
            <person name="Cao P."/>
            <person name="Chapman S."/>
            <person name="Cusick C."/>
            <person name="Young S."/>
            <person name="Neafsey D."/>
            <person name="Nusbaum C."/>
            <person name="Birren B."/>
        </authorList>
    </citation>
    <scope>NUCLEOTIDE SEQUENCE [LARGE SCALE GENOMIC DNA]</scope>
    <source>
        <strain evidence="2 3">DIV1094</strain>
    </source>
</reference>
<gene>
    <name evidence="2" type="ORF">DOK79_001530</name>
</gene>
<name>A0ABZ2SWJ9_9ENTE</name>
<organism evidence="2 3">
    <name type="scientific">Candidatus Enterococcus mangumiae</name>
    <dbReference type="NCBI Taxonomy" id="2230878"/>
    <lineage>
        <taxon>Bacteria</taxon>
        <taxon>Bacillati</taxon>
        <taxon>Bacillota</taxon>
        <taxon>Bacilli</taxon>
        <taxon>Lactobacillales</taxon>
        <taxon>Enterococcaceae</taxon>
        <taxon>Enterococcus</taxon>
    </lineage>
</organism>
<accession>A0ABZ2SWJ9</accession>
<dbReference type="PANTHER" id="PTHR37038">
    <property type="entry name" value="TRANSCRIPTIONAL REGULATOR-RELATED"/>
    <property type="match status" value="1"/>
</dbReference>
<dbReference type="CDD" id="cd00093">
    <property type="entry name" value="HTH_XRE"/>
    <property type="match status" value="1"/>
</dbReference>